<feature type="region of interest" description="Disordered" evidence="1">
    <location>
        <begin position="232"/>
        <end position="327"/>
    </location>
</feature>
<protein>
    <submittedName>
        <fullName evidence="2">Uncharacterized protein</fullName>
    </submittedName>
</protein>
<organism evidence="2">
    <name type="scientific">Entomoneis paludosa</name>
    <dbReference type="NCBI Taxonomy" id="265537"/>
    <lineage>
        <taxon>Eukaryota</taxon>
        <taxon>Sar</taxon>
        <taxon>Stramenopiles</taxon>
        <taxon>Ochrophyta</taxon>
        <taxon>Bacillariophyta</taxon>
        <taxon>Bacillariophyceae</taxon>
        <taxon>Bacillariophycidae</taxon>
        <taxon>Entomoneidaceae</taxon>
        <taxon>Entomoneis</taxon>
    </lineage>
</organism>
<gene>
    <name evidence="2" type="ORF">APAL1065_LOCUS21082</name>
</gene>
<feature type="compositionally biased region" description="Low complexity" evidence="1">
    <location>
        <begin position="90"/>
        <end position="108"/>
    </location>
</feature>
<feature type="compositionally biased region" description="Basic and acidic residues" evidence="1">
    <location>
        <begin position="253"/>
        <end position="272"/>
    </location>
</feature>
<feature type="region of interest" description="Disordered" evidence="1">
    <location>
        <begin position="82"/>
        <end position="185"/>
    </location>
</feature>
<feature type="compositionally biased region" description="Polar residues" evidence="1">
    <location>
        <begin position="169"/>
        <end position="185"/>
    </location>
</feature>
<sequence>MVFCVSWNYGHTYEKILKKGEYALKRVLLAFAPLSPHTKAQQQSMKEYIYQRSAAIPHIFFHAIIKGSRLHCLHYPSFTTRGEPQSALDSTSMSQPPSTRSQPRSPSPADGAAEDGHGRQTTSTDNPPPIVEAAQGISAAHNDDDTSNPSQPLARASATAESSSTAASNTFQASSAPSRQQEPLTNESTRLLLSSQQQPPMDPAMLQTLLAMPTSLLETIVELKRVMVNTTTIPSTQDGRTSTERTTIAADGRSVEEPPPRDRSPEPTHENENLGDMEERDGGSSSTDSIRDFYDSDMDVEDWGEQDETGRVLSELSQNQPQDDRRR</sequence>
<reference evidence="2" key="1">
    <citation type="submission" date="2021-01" db="EMBL/GenBank/DDBJ databases">
        <authorList>
            <person name="Corre E."/>
            <person name="Pelletier E."/>
            <person name="Niang G."/>
            <person name="Scheremetjew M."/>
            <person name="Finn R."/>
            <person name="Kale V."/>
            <person name="Holt S."/>
            <person name="Cochrane G."/>
            <person name="Meng A."/>
            <person name="Brown T."/>
            <person name="Cohen L."/>
        </authorList>
    </citation>
    <scope>NUCLEOTIDE SEQUENCE</scope>
    <source>
        <strain evidence="2">CCMP125</strain>
    </source>
</reference>
<dbReference type="AlphaFoldDB" id="A0A7S2YLK6"/>
<evidence type="ECO:0000313" key="2">
    <source>
        <dbReference type="EMBL" id="CAD9983367.1"/>
    </source>
</evidence>
<proteinExistence type="predicted"/>
<feature type="compositionally biased region" description="Acidic residues" evidence="1">
    <location>
        <begin position="295"/>
        <end position="307"/>
    </location>
</feature>
<feature type="compositionally biased region" description="Low complexity" evidence="1">
    <location>
        <begin position="156"/>
        <end position="168"/>
    </location>
</feature>
<feature type="compositionally biased region" description="Polar residues" evidence="1">
    <location>
        <begin position="232"/>
        <end position="246"/>
    </location>
</feature>
<evidence type="ECO:0000256" key="1">
    <source>
        <dbReference type="SAM" id="MobiDB-lite"/>
    </source>
</evidence>
<dbReference type="EMBL" id="HBHT01031369">
    <property type="protein sequence ID" value="CAD9983367.1"/>
    <property type="molecule type" value="Transcribed_RNA"/>
</dbReference>
<accession>A0A7S2YLK6</accession>
<name>A0A7S2YLK6_9STRA</name>